<organism evidence="3 4">
    <name type="scientific">Rhizobium grahamii</name>
    <dbReference type="NCBI Taxonomy" id="1120045"/>
    <lineage>
        <taxon>Bacteria</taxon>
        <taxon>Pseudomonadati</taxon>
        <taxon>Pseudomonadota</taxon>
        <taxon>Alphaproteobacteria</taxon>
        <taxon>Hyphomicrobiales</taxon>
        <taxon>Rhizobiaceae</taxon>
        <taxon>Rhizobium/Agrobacterium group</taxon>
        <taxon>Rhizobium</taxon>
    </lineage>
</organism>
<protein>
    <submittedName>
        <fullName evidence="3">Uncharacterized protein</fullName>
    </submittedName>
</protein>
<keyword evidence="2" id="KW-0472">Membrane</keyword>
<name>A0A370KQY5_9HYPH</name>
<reference evidence="3 4" key="1">
    <citation type="submission" date="2017-03" db="EMBL/GenBank/DDBJ databases">
        <title>Genome analysis of Rhizobial strains effectives or ineffectives for nitrogen fixation isolated from bean seeds.</title>
        <authorList>
            <person name="Peralta H."/>
            <person name="Aguilar-Vera A."/>
            <person name="Mora Y."/>
            <person name="Vargas-Lagunas C."/>
            <person name="Girard L."/>
            <person name="Mora J."/>
        </authorList>
    </citation>
    <scope>NUCLEOTIDE SEQUENCE [LARGE SCALE GENOMIC DNA]</scope>
    <source>
        <strain evidence="3 4">CCGM3</strain>
    </source>
</reference>
<proteinExistence type="predicted"/>
<accession>A0A370KQY5</accession>
<keyword evidence="2" id="KW-0812">Transmembrane</keyword>
<sequence>MSAGKRPSQTGTAPKKRHKFNPKREPRPEVLARANHTVAWAAAWVVVGFLVIATAARFLF</sequence>
<feature type="transmembrane region" description="Helical" evidence="2">
    <location>
        <begin position="38"/>
        <end position="59"/>
    </location>
</feature>
<evidence type="ECO:0000256" key="1">
    <source>
        <dbReference type="SAM" id="MobiDB-lite"/>
    </source>
</evidence>
<dbReference type="OrthoDB" id="8403786at2"/>
<dbReference type="Proteomes" id="UP000254939">
    <property type="component" value="Unassembled WGS sequence"/>
</dbReference>
<evidence type="ECO:0000313" key="3">
    <source>
        <dbReference type="EMBL" id="RDJ12214.1"/>
    </source>
</evidence>
<feature type="region of interest" description="Disordered" evidence="1">
    <location>
        <begin position="1"/>
        <end position="28"/>
    </location>
</feature>
<evidence type="ECO:0000313" key="4">
    <source>
        <dbReference type="Proteomes" id="UP000254939"/>
    </source>
</evidence>
<evidence type="ECO:0000256" key="2">
    <source>
        <dbReference type="SAM" id="Phobius"/>
    </source>
</evidence>
<dbReference type="AlphaFoldDB" id="A0A370KQY5"/>
<keyword evidence="2" id="KW-1133">Transmembrane helix</keyword>
<gene>
    <name evidence="3" type="ORF">B5K06_10725</name>
</gene>
<dbReference type="EMBL" id="NAAC01000011">
    <property type="protein sequence ID" value="RDJ12214.1"/>
    <property type="molecule type" value="Genomic_DNA"/>
</dbReference>
<comment type="caution">
    <text evidence="3">The sequence shown here is derived from an EMBL/GenBank/DDBJ whole genome shotgun (WGS) entry which is preliminary data.</text>
</comment>